<evidence type="ECO:0000256" key="5">
    <source>
        <dbReference type="ARBA" id="ARBA00022989"/>
    </source>
</evidence>
<keyword evidence="3" id="KW-1003">Cell membrane</keyword>
<feature type="transmembrane region" description="Helical" evidence="7">
    <location>
        <begin position="254"/>
        <end position="273"/>
    </location>
</feature>
<evidence type="ECO:0000256" key="3">
    <source>
        <dbReference type="ARBA" id="ARBA00022475"/>
    </source>
</evidence>
<dbReference type="PANTHER" id="PTHR43141:SF4">
    <property type="entry name" value="CYTOCHROME BD2 SUBUNIT II"/>
    <property type="match status" value="1"/>
</dbReference>
<evidence type="ECO:0000256" key="4">
    <source>
        <dbReference type="ARBA" id="ARBA00022692"/>
    </source>
</evidence>
<feature type="transmembrane region" description="Helical" evidence="7">
    <location>
        <begin position="227"/>
        <end position="247"/>
    </location>
</feature>
<evidence type="ECO:0000256" key="2">
    <source>
        <dbReference type="ARBA" id="ARBA00007543"/>
    </source>
</evidence>
<comment type="caution">
    <text evidence="8">The sequence shown here is derived from an EMBL/GenBank/DDBJ whole genome shotgun (WGS) entry which is preliminary data.</text>
</comment>
<protein>
    <submittedName>
        <fullName evidence="8">Cytochrome d ubiquinol oxidase subunit II</fullName>
    </submittedName>
</protein>
<feature type="transmembrane region" description="Helical" evidence="7">
    <location>
        <begin position="70"/>
        <end position="92"/>
    </location>
</feature>
<sequence>MVAVLVGLVLYTVLANADLGTGVWQLTAGSGERAHQVRAHIYRAIGPIWEANHVWLIFVLTVLWTAYPQAFASLASTLVVPLFIAGIGIVLRGTAYALHGATNGPGDHPEVDLVFALSSLITPFALGAAVGAVASGRVPAGPVPGDIITSWLGPTSLLVGVLAVAGGAFLAAVQLAAEAARLGEVEMAERFRLRALLSGVVAGIVAIAGAFVVSVDAPALAHGLLDGAGRSAVVVSAVAGVATLVLVWTRRAHAARFVAAVAVAALVAGWALAQGPTLLPGLTVQQAAAPYNTLLAVTVSIVAGAVIVGPSLALLFGLVLGGRMDRPVDVPETAVPARPPRDRRMLGRGAVGLFVAGAVLVVFASGAVLMTVGLLLVLVAVVAGFVAVGPADLGLDTDDGTGSGTLFT</sequence>
<organism evidence="8 9">
    <name type="scientific">Pseudonocardia xinjiangensis</name>
    <dbReference type="NCBI Taxonomy" id="75289"/>
    <lineage>
        <taxon>Bacteria</taxon>
        <taxon>Bacillati</taxon>
        <taxon>Actinomycetota</taxon>
        <taxon>Actinomycetes</taxon>
        <taxon>Pseudonocardiales</taxon>
        <taxon>Pseudonocardiaceae</taxon>
        <taxon>Pseudonocardia</taxon>
    </lineage>
</organism>
<keyword evidence="6 7" id="KW-0472">Membrane</keyword>
<dbReference type="InterPro" id="IPR003317">
    <property type="entry name" value="Cyt-d_oxidase_su2"/>
</dbReference>
<comment type="similarity">
    <text evidence="2">Belongs to the cytochrome ubiquinol oxidase subunit 2 family.</text>
</comment>
<keyword evidence="9" id="KW-1185">Reference proteome</keyword>
<dbReference type="PANTHER" id="PTHR43141">
    <property type="entry name" value="CYTOCHROME BD2 SUBUNIT II"/>
    <property type="match status" value="1"/>
</dbReference>
<keyword evidence="5 7" id="KW-1133">Transmembrane helix</keyword>
<evidence type="ECO:0000256" key="7">
    <source>
        <dbReference type="SAM" id="Phobius"/>
    </source>
</evidence>
<keyword evidence="4 7" id="KW-0812">Transmembrane</keyword>
<dbReference type="Pfam" id="PF02322">
    <property type="entry name" value="Cyt_bd_oxida_II"/>
    <property type="match status" value="1"/>
</dbReference>
<dbReference type="Proteomes" id="UP001296706">
    <property type="component" value="Unassembled WGS sequence"/>
</dbReference>
<feature type="transmembrane region" description="Helical" evidence="7">
    <location>
        <begin position="155"/>
        <end position="175"/>
    </location>
</feature>
<gene>
    <name evidence="8" type="ORF">HF577_08280</name>
</gene>
<evidence type="ECO:0000313" key="9">
    <source>
        <dbReference type="Proteomes" id="UP001296706"/>
    </source>
</evidence>
<feature type="transmembrane region" description="Helical" evidence="7">
    <location>
        <begin position="293"/>
        <end position="320"/>
    </location>
</feature>
<feature type="transmembrane region" description="Helical" evidence="7">
    <location>
        <begin position="113"/>
        <end position="135"/>
    </location>
</feature>
<name>A0ABX1RCZ5_9PSEU</name>
<evidence type="ECO:0000256" key="6">
    <source>
        <dbReference type="ARBA" id="ARBA00023136"/>
    </source>
</evidence>
<evidence type="ECO:0000256" key="1">
    <source>
        <dbReference type="ARBA" id="ARBA00004651"/>
    </source>
</evidence>
<dbReference type="EMBL" id="JAAXKY010000018">
    <property type="protein sequence ID" value="NMH77093.1"/>
    <property type="molecule type" value="Genomic_DNA"/>
</dbReference>
<comment type="subcellular location">
    <subcellularLocation>
        <location evidence="1">Cell membrane</location>
        <topology evidence="1">Multi-pass membrane protein</topology>
    </subcellularLocation>
</comment>
<proteinExistence type="inferred from homology"/>
<evidence type="ECO:0000313" key="8">
    <source>
        <dbReference type="EMBL" id="NMH77093.1"/>
    </source>
</evidence>
<feature type="transmembrane region" description="Helical" evidence="7">
    <location>
        <begin position="353"/>
        <end position="386"/>
    </location>
</feature>
<accession>A0ABX1RCZ5</accession>
<feature type="transmembrane region" description="Helical" evidence="7">
    <location>
        <begin position="195"/>
        <end position="215"/>
    </location>
</feature>
<reference evidence="8 9" key="1">
    <citation type="submission" date="2020-04" db="EMBL/GenBank/DDBJ databases">
        <authorList>
            <person name="Klaysubun C."/>
            <person name="Duangmal K."/>
            <person name="Lipun K."/>
        </authorList>
    </citation>
    <scope>NUCLEOTIDE SEQUENCE [LARGE SCALE GENOMIC DNA]</scope>
    <source>
        <strain evidence="8 9">JCM 11839</strain>
    </source>
</reference>